<feature type="transmembrane region" description="Helical" evidence="18">
    <location>
        <begin position="184"/>
        <end position="204"/>
    </location>
</feature>
<evidence type="ECO:0000256" key="3">
    <source>
        <dbReference type="ARBA" id="ARBA00004651"/>
    </source>
</evidence>
<comment type="catalytic activity">
    <reaction evidence="16">
        <text>an archaeal dolichyl phosphooligosaccharide + [protein]-L-asparagine = an archaeal dolichyl phosphate + a glycoprotein with the oligosaccharide chain attached by N-beta-D-glycosyl linkage to a protein L-asparagine.</text>
        <dbReference type="EC" id="2.4.99.21"/>
    </reaction>
</comment>
<accession>A0A1I2PNQ8</accession>
<dbReference type="InterPro" id="IPR048307">
    <property type="entry name" value="STT3_N"/>
</dbReference>
<comment type="subcellular location">
    <subcellularLocation>
        <location evidence="3">Cell membrane</location>
        <topology evidence="3">Multi-pass membrane protein</topology>
    </subcellularLocation>
</comment>
<dbReference type="Pfam" id="PF02516">
    <property type="entry name" value="STT3"/>
    <property type="match status" value="1"/>
</dbReference>
<dbReference type="GO" id="GO:0046872">
    <property type="term" value="F:metal ion binding"/>
    <property type="evidence" value="ECO:0007669"/>
    <property type="project" value="UniProtKB-KW"/>
</dbReference>
<dbReference type="STRING" id="553467.SAMN04488063_1670"/>
<gene>
    <name evidence="22" type="ORF">SAMN04488063_1670</name>
</gene>
<reference evidence="23" key="1">
    <citation type="submission" date="2016-10" db="EMBL/GenBank/DDBJ databases">
        <authorList>
            <person name="Varghese N."/>
            <person name="Submissions S."/>
        </authorList>
    </citation>
    <scope>NUCLEOTIDE SEQUENCE [LARGE SCALE GENOMIC DNA]</scope>
    <source>
        <strain evidence="23">CGMCC 1.7739</strain>
    </source>
</reference>
<feature type="transmembrane region" description="Helical" evidence="18">
    <location>
        <begin position="336"/>
        <end position="361"/>
    </location>
</feature>
<feature type="region of interest" description="Disordered" evidence="17">
    <location>
        <begin position="1016"/>
        <end position="1065"/>
    </location>
</feature>
<evidence type="ECO:0000256" key="1">
    <source>
        <dbReference type="ARBA" id="ARBA00001936"/>
    </source>
</evidence>
<feature type="domain" description="Archaeal glycosylation protein B peripheral" evidence="20">
    <location>
        <begin position="901"/>
        <end position="1005"/>
    </location>
</feature>
<dbReference type="Proteomes" id="UP000198876">
    <property type="component" value="Unassembled WGS sequence"/>
</dbReference>
<evidence type="ECO:0000256" key="10">
    <source>
        <dbReference type="ARBA" id="ARBA00022723"/>
    </source>
</evidence>
<keyword evidence="11" id="KW-0460">Magnesium</keyword>
<feature type="domain" description="Oligosaccharyl transferase STT3 N-terminal" evidence="19">
    <location>
        <begin position="51"/>
        <end position="571"/>
    </location>
</feature>
<feature type="transmembrane region" description="Helical" evidence="18">
    <location>
        <begin position="495"/>
        <end position="512"/>
    </location>
</feature>
<evidence type="ECO:0000256" key="12">
    <source>
        <dbReference type="ARBA" id="ARBA00022989"/>
    </source>
</evidence>
<dbReference type="PANTHER" id="PTHR13872:SF1">
    <property type="entry name" value="DOLICHYL-DIPHOSPHOOLIGOSACCHARIDE--PROTEIN GLYCOSYLTRANSFERASE SUBUNIT STT3B"/>
    <property type="match status" value="1"/>
</dbReference>
<dbReference type="PANTHER" id="PTHR13872">
    <property type="entry name" value="DOLICHYL-DIPHOSPHOOLIGOSACCHARIDE--PROTEIN GLYCOSYLTRANSFERASE SUBUNIT"/>
    <property type="match status" value="1"/>
</dbReference>
<dbReference type="RefSeq" id="WP_092890955.1">
    <property type="nucleotide sequence ID" value="NZ_FOOQ01000001.1"/>
</dbReference>
<keyword evidence="8 22" id="KW-0808">Transferase</keyword>
<feature type="transmembrane region" description="Helical" evidence="18">
    <location>
        <begin position="247"/>
        <end position="263"/>
    </location>
</feature>
<evidence type="ECO:0000256" key="7">
    <source>
        <dbReference type="ARBA" id="ARBA00022676"/>
    </source>
</evidence>
<dbReference type="UniPathway" id="UPA00378"/>
<dbReference type="EMBL" id="FOOQ01000001">
    <property type="protein sequence ID" value="SFG17772.1"/>
    <property type="molecule type" value="Genomic_DNA"/>
</dbReference>
<feature type="transmembrane region" description="Helical" evidence="18">
    <location>
        <begin position="305"/>
        <end position="324"/>
    </location>
</feature>
<dbReference type="EC" id="2.4.99.21" evidence="6"/>
<dbReference type="Gene3D" id="2.60.40.3390">
    <property type="match status" value="1"/>
</dbReference>
<protein>
    <recommendedName>
        <fullName evidence="6">dolichyl-phosphooligosaccharide-protein glycotransferase</fullName>
        <ecNumber evidence="6">2.4.99.21</ecNumber>
    </recommendedName>
    <alternativeName>
        <fullName evidence="15">Oligosaccharyl transferase</fullName>
    </alternativeName>
</protein>
<evidence type="ECO:0000256" key="6">
    <source>
        <dbReference type="ARBA" id="ARBA00012602"/>
    </source>
</evidence>
<evidence type="ECO:0000256" key="5">
    <source>
        <dbReference type="ARBA" id="ARBA00010810"/>
    </source>
</evidence>
<feature type="compositionally biased region" description="Polar residues" evidence="17">
    <location>
        <begin position="1056"/>
        <end position="1065"/>
    </location>
</feature>
<keyword evidence="13 18" id="KW-0472">Membrane</keyword>
<evidence type="ECO:0000259" key="20">
    <source>
        <dbReference type="Pfam" id="PF18079"/>
    </source>
</evidence>
<evidence type="ECO:0000256" key="4">
    <source>
        <dbReference type="ARBA" id="ARBA00004922"/>
    </source>
</evidence>
<comment type="cofactor">
    <cofactor evidence="1">
        <name>Mn(2+)</name>
        <dbReference type="ChEBI" id="CHEBI:29035"/>
    </cofactor>
</comment>
<evidence type="ECO:0000256" key="18">
    <source>
        <dbReference type="SAM" id="Phobius"/>
    </source>
</evidence>
<comment type="similarity">
    <text evidence="5">Belongs to the STT3 family.</text>
</comment>
<evidence type="ECO:0000256" key="11">
    <source>
        <dbReference type="ARBA" id="ARBA00022842"/>
    </source>
</evidence>
<feature type="transmembrane region" description="Helical" evidence="18">
    <location>
        <begin position="129"/>
        <end position="148"/>
    </location>
</feature>
<keyword evidence="7" id="KW-0328">Glycosyltransferase</keyword>
<dbReference type="InterPro" id="IPR041154">
    <property type="entry name" value="AglB_P1"/>
</dbReference>
<evidence type="ECO:0000259" key="19">
    <source>
        <dbReference type="Pfam" id="PF02516"/>
    </source>
</evidence>
<feature type="transmembrane region" description="Helical" evidence="18">
    <location>
        <begin position="553"/>
        <end position="576"/>
    </location>
</feature>
<evidence type="ECO:0000256" key="15">
    <source>
        <dbReference type="ARBA" id="ARBA00030679"/>
    </source>
</evidence>
<feature type="transmembrane region" description="Helical" evidence="18">
    <location>
        <begin position="438"/>
        <end position="461"/>
    </location>
</feature>
<dbReference type="InterPro" id="IPR003674">
    <property type="entry name" value="Oligo_trans_STT3"/>
</dbReference>
<dbReference type="Pfam" id="PF18079">
    <property type="entry name" value="AglB_L1"/>
    <property type="match status" value="1"/>
</dbReference>
<keyword evidence="14" id="KW-0464">Manganese</keyword>
<dbReference type="Pfam" id="PF22627">
    <property type="entry name" value="AglB_core-like"/>
    <property type="match status" value="1"/>
</dbReference>
<evidence type="ECO:0000256" key="8">
    <source>
        <dbReference type="ARBA" id="ARBA00022679"/>
    </source>
</evidence>
<dbReference type="InterPro" id="IPR054479">
    <property type="entry name" value="AglB-like_core"/>
</dbReference>
<evidence type="ECO:0000313" key="23">
    <source>
        <dbReference type="Proteomes" id="UP000198876"/>
    </source>
</evidence>
<keyword evidence="10" id="KW-0479">Metal-binding</keyword>
<feature type="transmembrane region" description="Helical" evidence="18">
    <location>
        <begin position="407"/>
        <end position="426"/>
    </location>
</feature>
<evidence type="ECO:0000256" key="14">
    <source>
        <dbReference type="ARBA" id="ARBA00023211"/>
    </source>
</evidence>
<feature type="transmembrane region" description="Helical" evidence="18">
    <location>
        <begin position="275"/>
        <end position="293"/>
    </location>
</feature>
<feature type="domain" description="AglB-like core" evidence="21">
    <location>
        <begin position="603"/>
        <end position="716"/>
    </location>
</feature>
<feature type="transmembrane region" description="Helical" evidence="18">
    <location>
        <begin position="155"/>
        <end position="172"/>
    </location>
</feature>
<comment type="cofactor">
    <cofactor evidence="2">
        <name>Mg(2+)</name>
        <dbReference type="ChEBI" id="CHEBI:18420"/>
    </cofactor>
</comment>
<evidence type="ECO:0000256" key="17">
    <source>
        <dbReference type="SAM" id="MobiDB-lite"/>
    </source>
</evidence>
<keyword evidence="9 18" id="KW-0812">Transmembrane</keyword>
<keyword evidence="12 18" id="KW-1133">Transmembrane helix</keyword>
<dbReference type="Gene3D" id="3.40.50.12610">
    <property type="match status" value="1"/>
</dbReference>
<comment type="pathway">
    <text evidence="4">Protein modification; protein glycosylation.</text>
</comment>
<feature type="transmembrane region" description="Helical" evidence="18">
    <location>
        <begin position="32"/>
        <end position="49"/>
    </location>
</feature>
<sequence length="1065" mass="114386">MSDEQRESTSALGSRHDSPAVVGLLRRHYPKAVLSVIFAVMLTIRLRAYDKFVRDGSVYFAGNDAWYHLRQVNYTVRNWPFTMPFDPWTGFPYGTLAGQFGTLYDQLVATAALIVGLGDPSSALVAKTLLVAPAVFGALTVIPTYLVGKRLGGRIGGLLGAVILMLLPGTFLRRGLVGFADHNVAEPLFMGLAVAATMVALTVADREKPIWELVSARDRDALRAPTTWAVVAGVAMALYLAVWPPGILLIGIFGIYLVFQSVSDVMQEKTPEHTLFVGAVSMAVTGLVMVLLIEEPGFGVTGFSLLQPLFAFGVAAGAVVLAALARQIEDRGLDDWAFPVAVFGLLAVALGLFAVVLPSVFDSITRNLLRTVGFSAGAETRTIGEAQPFLSQSTLQRLQMTAVNRIISEYGFTFFTGLAAAVWLTIKPHIRSGDTRKIGYVVGGLAVIGLLFLVPGIPAAIGGALGVAPSLVGLGIVSLLFLGAVLQAEYEPEHLFVLVWVAFITSAAFTQVRFNYYLAVGVAVMNAYFVGQFLGSTYLDFDSVSRFDDISAYQVLAVAAALMLILTPVLVVPLGVRSTGNAQFDQSSNAWETAGQANPGEATEWQGSLEWMSEQTPAEGRFGGASNEMEYYGTYEYTDDYEYPDGAYGVMSWWDYGHFITVMGDRIPNANPFQQGATTAANFLLAPNETQAQDVLAAQSTEGDQTRYVMVDWKMATPGSKFGAPTIWYDAENVSQNQFYEPIYRFDQEGQYQGNFLVRHQRYYDSMMTRLYLYHGSAHEPSPVVVDWEPQSVSSGSGERTVKAAPTGNETTVKTFDNMSAARQYVAEDGTAQIGGIGSYPSERVPALENYRLTKVSNSSATQSNAYLRQLYGDARMAGVQPQATLPSDPSWVKTFERVPGATVSGSGAPANANVTASVEMNVPTSNSTFTYTQRAQADENGEFTMTLPYATTGYDEYGPENGYTNVSVRAAGPYTISSGASLNESGYVVSQQANLSVEEGQVNGAEDGNVSVELERSAEQLEINSGSSDSGSESSGESDSGEQSSLASDGDVTAVSESTATRAA</sequence>
<evidence type="ECO:0000256" key="13">
    <source>
        <dbReference type="ARBA" id="ARBA00023136"/>
    </source>
</evidence>
<keyword evidence="23" id="KW-1185">Reference proteome</keyword>
<dbReference type="GO" id="GO:0005886">
    <property type="term" value="C:plasma membrane"/>
    <property type="evidence" value="ECO:0007669"/>
    <property type="project" value="UniProtKB-SubCell"/>
</dbReference>
<dbReference type="NCBIfam" id="TIGR04154">
    <property type="entry name" value="archaeo_STT3"/>
    <property type="match status" value="1"/>
</dbReference>
<dbReference type="AlphaFoldDB" id="A0A1I2PNQ8"/>
<organism evidence="22 23">
    <name type="scientific">Halopelagius inordinatus</name>
    <dbReference type="NCBI Taxonomy" id="553467"/>
    <lineage>
        <taxon>Archaea</taxon>
        <taxon>Methanobacteriati</taxon>
        <taxon>Methanobacteriota</taxon>
        <taxon>Stenosarchaea group</taxon>
        <taxon>Halobacteria</taxon>
        <taxon>Halobacteriales</taxon>
        <taxon>Haloferacaceae</taxon>
    </lineage>
</organism>
<feature type="transmembrane region" description="Helical" evidence="18">
    <location>
        <begin position="467"/>
        <end position="488"/>
    </location>
</feature>
<evidence type="ECO:0000259" key="21">
    <source>
        <dbReference type="Pfam" id="PF22627"/>
    </source>
</evidence>
<dbReference type="GO" id="GO:0004576">
    <property type="term" value="F:oligosaccharyl transferase activity"/>
    <property type="evidence" value="ECO:0007669"/>
    <property type="project" value="InterPro"/>
</dbReference>
<feature type="region of interest" description="Disordered" evidence="17">
    <location>
        <begin position="790"/>
        <end position="810"/>
    </location>
</feature>
<feature type="transmembrane region" description="Helical" evidence="18">
    <location>
        <begin position="518"/>
        <end position="541"/>
    </location>
</feature>
<evidence type="ECO:0000256" key="16">
    <source>
        <dbReference type="ARBA" id="ARBA00034066"/>
    </source>
</evidence>
<evidence type="ECO:0000313" key="22">
    <source>
        <dbReference type="EMBL" id="SFG17772.1"/>
    </source>
</evidence>
<dbReference type="InterPro" id="IPR026410">
    <property type="entry name" value="OlisacTrfase_arch"/>
</dbReference>
<name>A0A1I2PNQ8_9EURY</name>
<evidence type="ECO:0000256" key="9">
    <source>
        <dbReference type="ARBA" id="ARBA00022692"/>
    </source>
</evidence>
<dbReference type="OrthoDB" id="82393at2157"/>
<feature type="compositionally biased region" description="Low complexity" evidence="17">
    <location>
        <begin position="1026"/>
        <end position="1046"/>
    </location>
</feature>
<proteinExistence type="inferred from homology"/>
<evidence type="ECO:0000256" key="2">
    <source>
        <dbReference type="ARBA" id="ARBA00001946"/>
    </source>
</evidence>